<gene>
    <name evidence="21" type="ORF">Nepgr_019502</name>
</gene>
<comment type="similarity">
    <text evidence="18">Belongs to the peroxidase family. Classical plant (class III) peroxidase subfamily.</text>
</comment>
<evidence type="ECO:0000256" key="15">
    <source>
        <dbReference type="PIRSR" id="PIRSR600823-3"/>
    </source>
</evidence>
<evidence type="ECO:0000256" key="7">
    <source>
        <dbReference type="ARBA" id="ARBA00022617"/>
    </source>
</evidence>
<feature type="compositionally biased region" description="Low complexity" evidence="19">
    <location>
        <begin position="271"/>
        <end position="294"/>
    </location>
</feature>
<dbReference type="InterPro" id="IPR002016">
    <property type="entry name" value="Haem_peroxidase"/>
</dbReference>
<evidence type="ECO:0000313" key="21">
    <source>
        <dbReference type="EMBL" id="GMH17661.1"/>
    </source>
</evidence>
<keyword evidence="12 18" id="KW-0376">Hydrogen peroxide</keyword>
<keyword evidence="7 18" id="KW-0349">Heme</keyword>
<keyword evidence="18" id="KW-0732">Signal</keyword>
<dbReference type="PANTHER" id="PTHR31235">
    <property type="entry name" value="PEROXIDASE 25-RELATED"/>
    <property type="match status" value="1"/>
</dbReference>
<dbReference type="InterPro" id="IPR033905">
    <property type="entry name" value="Secretory_peroxidase"/>
</dbReference>
<feature type="disulfide bond" evidence="17">
    <location>
        <begin position="234"/>
        <end position="266"/>
    </location>
</feature>
<evidence type="ECO:0000256" key="17">
    <source>
        <dbReference type="PIRSR" id="PIRSR600823-5"/>
    </source>
</evidence>
<dbReference type="PROSITE" id="PS00436">
    <property type="entry name" value="PEROXIDASE_2"/>
    <property type="match status" value="1"/>
</dbReference>
<evidence type="ECO:0000256" key="14">
    <source>
        <dbReference type="PIRSR" id="PIRSR600823-2"/>
    </source>
</evidence>
<feature type="region of interest" description="Disordered" evidence="19">
    <location>
        <begin position="26"/>
        <end position="56"/>
    </location>
</feature>
<evidence type="ECO:0000313" key="22">
    <source>
        <dbReference type="Proteomes" id="UP001279734"/>
    </source>
</evidence>
<feature type="signal peptide" evidence="18">
    <location>
        <begin position="1"/>
        <end position="25"/>
    </location>
</feature>
<comment type="cofactor">
    <cofactor evidence="15 18">
        <name>heme b</name>
        <dbReference type="ChEBI" id="CHEBI:60344"/>
    </cofactor>
    <text evidence="15 18">Binds 1 heme b (iron(II)-protoporphyrin IX) group per subunit.</text>
</comment>
<comment type="catalytic activity">
    <reaction evidence="1 18">
        <text>2 a phenolic donor + H2O2 = 2 a phenolic radical donor + 2 H2O</text>
        <dbReference type="Rhea" id="RHEA:56136"/>
        <dbReference type="ChEBI" id="CHEBI:15377"/>
        <dbReference type="ChEBI" id="CHEBI:16240"/>
        <dbReference type="ChEBI" id="CHEBI:139520"/>
        <dbReference type="ChEBI" id="CHEBI:139521"/>
        <dbReference type="EC" id="1.11.1.7"/>
    </reaction>
</comment>
<feature type="region of interest" description="Disordered" evidence="19">
    <location>
        <begin position="271"/>
        <end position="299"/>
    </location>
</feature>
<evidence type="ECO:0000256" key="5">
    <source>
        <dbReference type="ARBA" id="ARBA00022525"/>
    </source>
</evidence>
<dbReference type="AlphaFoldDB" id="A0AAD3SX83"/>
<feature type="binding site" evidence="15">
    <location>
        <position position="111"/>
    </location>
    <ligand>
        <name>Ca(2+)</name>
        <dbReference type="ChEBI" id="CHEBI:29108"/>
        <label>1</label>
    </ligand>
</feature>
<evidence type="ECO:0000256" key="1">
    <source>
        <dbReference type="ARBA" id="ARBA00000189"/>
    </source>
</evidence>
<feature type="site" description="Transition state stabilizer" evidence="16">
    <location>
        <position position="97"/>
    </location>
</feature>
<evidence type="ECO:0000256" key="18">
    <source>
        <dbReference type="RuleBase" id="RU362060"/>
    </source>
</evidence>
<dbReference type="GO" id="GO:0020037">
    <property type="term" value="F:heme binding"/>
    <property type="evidence" value="ECO:0007669"/>
    <property type="project" value="UniProtKB-UniRule"/>
</dbReference>
<keyword evidence="10 15" id="KW-0408">Iron</keyword>
<feature type="active site" description="Proton acceptor" evidence="13">
    <location>
        <position position="101"/>
    </location>
</feature>
<dbReference type="FunFam" id="1.10.520.10:FF:000008">
    <property type="entry name" value="Peroxidase"/>
    <property type="match status" value="1"/>
</dbReference>
<dbReference type="Pfam" id="PF00141">
    <property type="entry name" value="peroxidase"/>
    <property type="match status" value="1"/>
</dbReference>
<dbReference type="Gene3D" id="1.10.520.10">
    <property type="match status" value="1"/>
</dbReference>
<feature type="binding site" evidence="15">
    <location>
        <position position="301"/>
    </location>
    <ligand>
        <name>Ca(2+)</name>
        <dbReference type="ChEBI" id="CHEBI:29108"/>
        <label>2</label>
    </ligand>
</feature>
<keyword evidence="22" id="KW-1185">Reference proteome</keyword>
<dbReference type="FunFam" id="1.10.420.10:FF:000001">
    <property type="entry name" value="Peroxidase"/>
    <property type="match status" value="1"/>
</dbReference>
<feature type="binding site" evidence="15">
    <location>
        <position position="107"/>
    </location>
    <ligand>
        <name>Ca(2+)</name>
        <dbReference type="ChEBI" id="CHEBI:29108"/>
        <label>1</label>
    </ligand>
</feature>
<dbReference type="GO" id="GO:0005576">
    <property type="term" value="C:extracellular region"/>
    <property type="evidence" value="ECO:0007669"/>
    <property type="project" value="UniProtKB-SubCell"/>
</dbReference>
<keyword evidence="11 17" id="KW-1015">Disulfide bond</keyword>
<accession>A0AAD3SX83</accession>
<comment type="subcellular location">
    <subcellularLocation>
        <location evidence="18">Secreted</location>
    </subcellularLocation>
</comment>
<evidence type="ECO:0000256" key="8">
    <source>
        <dbReference type="ARBA" id="ARBA00022723"/>
    </source>
</evidence>
<feature type="binding site" evidence="15">
    <location>
        <position position="102"/>
    </location>
    <ligand>
        <name>Ca(2+)</name>
        <dbReference type="ChEBI" id="CHEBI:29108"/>
        <label>1</label>
    </ligand>
</feature>
<proteinExistence type="inferred from homology"/>
<evidence type="ECO:0000256" key="9">
    <source>
        <dbReference type="ARBA" id="ARBA00023002"/>
    </source>
</evidence>
<evidence type="ECO:0000256" key="10">
    <source>
        <dbReference type="ARBA" id="ARBA00023004"/>
    </source>
</evidence>
<evidence type="ECO:0000256" key="13">
    <source>
        <dbReference type="PIRSR" id="PIRSR600823-1"/>
    </source>
</evidence>
<dbReference type="Proteomes" id="UP001279734">
    <property type="component" value="Unassembled WGS sequence"/>
</dbReference>
<comment type="caution">
    <text evidence="21">The sequence shown here is derived from an EMBL/GenBank/DDBJ whole genome shotgun (WGS) entry which is preliminary data.</text>
</comment>
<keyword evidence="15 18" id="KW-0106">Calcium</keyword>
<feature type="binding site" evidence="15">
    <location>
        <position position="109"/>
    </location>
    <ligand>
        <name>Ca(2+)</name>
        <dbReference type="ChEBI" id="CHEBI:29108"/>
        <label>1</label>
    </ligand>
</feature>
<sequence>MEITRKLSFLLLVLCVSIFLKNQNAETNNGPSNSSSIFSAPSNSQSSRNILSSDDDMPRSLEYDYYRESCPKAEQIIRMAVRNQHKFRPNIAPAFLRLIFHDCFIEGCDASVLLDAIGGGGSEKEVPPNETLKGFDVVDFIKSEVEEACPGVVSCADILALAAREAVSLAGGPYYPLLTGRRDSLLPFPELAAYEIPNPQDDLSTIIASFASRGFDEQEAVTLLGAHSVGMIHCKFFANRLYNFHNTEQPDPSVDAEFLNFMRTICNNSNPSLSTSPPLSSPMPSRSSPSSQSSRGMMKMDYEGPGTDFGTLYYRSLLRNRGILFADQQLTSGENTKVWVTAYATNPLLFRKEFAMVMMKLSNLSVLTAPMGQVRLHCAKVA</sequence>
<feature type="binding site" evidence="15">
    <location>
        <position position="123"/>
    </location>
    <ligand>
        <name>Ca(2+)</name>
        <dbReference type="ChEBI" id="CHEBI:29108"/>
        <label>1</label>
    </ligand>
</feature>
<dbReference type="PROSITE" id="PS00435">
    <property type="entry name" value="PEROXIDASE_1"/>
    <property type="match status" value="1"/>
</dbReference>
<feature type="compositionally biased region" description="Low complexity" evidence="19">
    <location>
        <begin position="28"/>
        <end position="52"/>
    </location>
</feature>
<keyword evidence="5 18" id="KW-0964">Secreted</keyword>
<dbReference type="CDD" id="cd00693">
    <property type="entry name" value="secretory_peroxidase"/>
    <property type="match status" value="1"/>
</dbReference>
<dbReference type="EMBL" id="BSYO01000018">
    <property type="protein sequence ID" value="GMH17661.1"/>
    <property type="molecule type" value="Genomic_DNA"/>
</dbReference>
<dbReference type="PRINTS" id="PR00458">
    <property type="entry name" value="PEROXIDASE"/>
</dbReference>
<comment type="cofactor">
    <cofactor evidence="15 18">
        <name>Ca(2+)</name>
        <dbReference type="ChEBI" id="CHEBI:29108"/>
    </cofactor>
    <text evidence="15 18">Binds 2 calcium ions per subunit.</text>
</comment>
<dbReference type="GO" id="GO:0006979">
    <property type="term" value="P:response to oxidative stress"/>
    <property type="evidence" value="ECO:0007669"/>
    <property type="project" value="UniProtKB-UniRule"/>
</dbReference>
<evidence type="ECO:0000256" key="2">
    <source>
        <dbReference type="ARBA" id="ARBA00002322"/>
    </source>
</evidence>
<dbReference type="InterPro" id="IPR019794">
    <property type="entry name" value="Peroxidases_AS"/>
</dbReference>
<dbReference type="GO" id="GO:0046872">
    <property type="term" value="F:metal ion binding"/>
    <property type="evidence" value="ECO:0007669"/>
    <property type="project" value="UniProtKB-UniRule"/>
</dbReference>
<feature type="domain" description="Plant heme peroxidase family profile" evidence="20">
    <location>
        <begin position="60"/>
        <end position="382"/>
    </location>
</feature>
<dbReference type="InterPro" id="IPR010255">
    <property type="entry name" value="Haem_peroxidase_sf"/>
</dbReference>
<name>A0AAD3SX83_NEPGR</name>
<feature type="binding site" description="axial binding residue" evidence="15">
    <location>
        <position position="227"/>
    </location>
    <ligand>
        <name>heme b</name>
        <dbReference type="ChEBI" id="CHEBI:60344"/>
    </ligand>
    <ligandPart>
        <name>Fe</name>
        <dbReference type="ChEBI" id="CHEBI:18248"/>
    </ligandPart>
</feature>
<evidence type="ECO:0000256" key="16">
    <source>
        <dbReference type="PIRSR" id="PIRSR600823-4"/>
    </source>
</evidence>
<keyword evidence="8 15" id="KW-0479">Metal-binding</keyword>
<dbReference type="InterPro" id="IPR000823">
    <property type="entry name" value="Peroxidase_pln"/>
</dbReference>
<keyword evidence="9 18" id="KW-0560">Oxidoreductase</keyword>
<comment type="function">
    <text evidence="2">Removal of H(2)O(2), oxidation of toxic reductants, biosynthesis and degradation of lignin, suberization, auxin catabolism, response to environmental stresses such as wounding, pathogen attack and oxidative stress. These functions might be dependent on each isozyme/isoform in each plant tissue.</text>
</comment>
<evidence type="ECO:0000256" key="4">
    <source>
        <dbReference type="ARBA" id="ARBA00012313"/>
    </source>
</evidence>
<feature type="disulfide bond" evidence="17">
    <location>
        <begin position="155"/>
        <end position="378"/>
    </location>
</feature>
<reference evidence="21" key="1">
    <citation type="submission" date="2023-05" db="EMBL/GenBank/DDBJ databases">
        <title>Nepenthes gracilis genome sequencing.</title>
        <authorList>
            <person name="Fukushima K."/>
        </authorList>
    </citation>
    <scope>NUCLEOTIDE SEQUENCE</scope>
    <source>
        <strain evidence="21">SING2019-196</strain>
    </source>
</reference>
<evidence type="ECO:0000259" key="20">
    <source>
        <dbReference type="PROSITE" id="PS50873"/>
    </source>
</evidence>
<comment type="similarity">
    <text evidence="3">Belongs to the peroxidase family. Ascorbate peroxidase subfamily.</text>
</comment>
<dbReference type="GO" id="GO:0140825">
    <property type="term" value="F:lactoperoxidase activity"/>
    <property type="evidence" value="ECO:0007669"/>
    <property type="project" value="UniProtKB-EC"/>
</dbReference>
<evidence type="ECO:0000256" key="3">
    <source>
        <dbReference type="ARBA" id="ARBA00006873"/>
    </source>
</evidence>
<dbReference type="PROSITE" id="PS50873">
    <property type="entry name" value="PEROXIDASE_4"/>
    <property type="match status" value="1"/>
</dbReference>
<feature type="chain" id="PRO_5041784379" description="Peroxidase" evidence="18">
    <location>
        <begin position="26"/>
        <end position="382"/>
    </location>
</feature>
<protein>
    <recommendedName>
        <fullName evidence="4 18">Peroxidase</fullName>
        <ecNumber evidence="4 18">1.11.1.7</ecNumber>
    </recommendedName>
</protein>
<dbReference type="InterPro" id="IPR019793">
    <property type="entry name" value="Peroxidases_heam-ligand_BS"/>
</dbReference>
<dbReference type="Gene3D" id="1.10.420.10">
    <property type="entry name" value="Peroxidase, domain 2"/>
    <property type="match status" value="1"/>
</dbReference>
<evidence type="ECO:0000256" key="12">
    <source>
        <dbReference type="ARBA" id="ARBA00023324"/>
    </source>
</evidence>
<keyword evidence="6 18" id="KW-0575">Peroxidase</keyword>
<feature type="binding site" evidence="14">
    <location>
        <position position="197"/>
    </location>
    <ligand>
        <name>substrate</name>
    </ligand>
</feature>
<feature type="disulfide bond" evidence="17">
    <location>
        <begin position="70"/>
        <end position="149"/>
    </location>
</feature>
<dbReference type="SUPFAM" id="SSF48113">
    <property type="entry name" value="Heme-dependent peroxidases"/>
    <property type="match status" value="1"/>
</dbReference>
<evidence type="ECO:0000256" key="19">
    <source>
        <dbReference type="SAM" id="MobiDB-lite"/>
    </source>
</evidence>
<organism evidence="21 22">
    <name type="scientific">Nepenthes gracilis</name>
    <name type="common">Slender pitcher plant</name>
    <dbReference type="NCBI Taxonomy" id="150966"/>
    <lineage>
        <taxon>Eukaryota</taxon>
        <taxon>Viridiplantae</taxon>
        <taxon>Streptophyta</taxon>
        <taxon>Embryophyta</taxon>
        <taxon>Tracheophyta</taxon>
        <taxon>Spermatophyta</taxon>
        <taxon>Magnoliopsida</taxon>
        <taxon>eudicotyledons</taxon>
        <taxon>Gunneridae</taxon>
        <taxon>Pentapetalae</taxon>
        <taxon>Caryophyllales</taxon>
        <taxon>Nepenthaceae</taxon>
        <taxon>Nepenthes</taxon>
    </lineage>
</organism>
<dbReference type="PRINTS" id="PR00461">
    <property type="entry name" value="PLPEROXIDASE"/>
</dbReference>
<dbReference type="GO" id="GO:0042744">
    <property type="term" value="P:hydrogen peroxide catabolic process"/>
    <property type="evidence" value="ECO:0007669"/>
    <property type="project" value="UniProtKB-KW"/>
</dbReference>
<feature type="disulfide bond" evidence="17">
    <location>
        <begin position="103"/>
        <end position="108"/>
    </location>
</feature>
<evidence type="ECO:0000256" key="6">
    <source>
        <dbReference type="ARBA" id="ARBA00022559"/>
    </source>
</evidence>
<evidence type="ECO:0000256" key="11">
    <source>
        <dbReference type="ARBA" id="ARBA00023157"/>
    </source>
</evidence>
<dbReference type="EC" id="1.11.1.7" evidence="4 18"/>